<reference evidence="1" key="2">
    <citation type="journal article" date="2015" name="Data Brief">
        <title>Shoot transcriptome of the giant reed, Arundo donax.</title>
        <authorList>
            <person name="Barrero R.A."/>
            <person name="Guerrero F.D."/>
            <person name="Moolhuijzen P."/>
            <person name="Goolsby J.A."/>
            <person name="Tidwell J."/>
            <person name="Bellgard S.E."/>
            <person name="Bellgard M.I."/>
        </authorList>
    </citation>
    <scope>NUCLEOTIDE SEQUENCE</scope>
    <source>
        <tissue evidence="1">Shoot tissue taken approximately 20 cm above the soil surface</tissue>
    </source>
</reference>
<dbReference type="EMBL" id="GBRH01158560">
    <property type="protein sequence ID" value="JAE39336.1"/>
    <property type="molecule type" value="Transcribed_RNA"/>
</dbReference>
<organism evidence="1">
    <name type="scientific">Arundo donax</name>
    <name type="common">Giant reed</name>
    <name type="synonym">Donax arundinaceus</name>
    <dbReference type="NCBI Taxonomy" id="35708"/>
    <lineage>
        <taxon>Eukaryota</taxon>
        <taxon>Viridiplantae</taxon>
        <taxon>Streptophyta</taxon>
        <taxon>Embryophyta</taxon>
        <taxon>Tracheophyta</taxon>
        <taxon>Spermatophyta</taxon>
        <taxon>Magnoliopsida</taxon>
        <taxon>Liliopsida</taxon>
        <taxon>Poales</taxon>
        <taxon>Poaceae</taxon>
        <taxon>PACMAD clade</taxon>
        <taxon>Arundinoideae</taxon>
        <taxon>Arundineae</taxon>
        <taxon>Arundo</taxon>
    </lineage>
</organism>
<dbReference type="AlphaFoldDB" id="A0A0A9HWR7"/>
<reference evidence="1" key="1">
    <citation type="submission" date="2014-09" db="EMBL/GenBank/DDBJ databases">
        <authorList>
            <person name="Magalhaes I.L.F."/>
            <person name="Oliveira U."/>
            <person name="Santos F.R."/>
            <person name="Vidigal T.H.D.A."/>
            <person name="Brescovit A.D."/>
            <person name="Santos A.J."/>
        </authorList>
    </citation>
    <scope>NUCLEOTIDE SEQUENCE</scope>
    <source>
        <tissue evidence="1">Shoot tissue taken approximately 20 cm above the soil surface</tissue>
    </source>
</reference>
<name>A0A0A9HWR7_ARUDO</name>
<accession>A0A0A9HWR7</accession>
<evidence type="ECO:0000313" key="1">
    <source>
        <dbReference type="EMBL" id="JAE39336.1"/>
    </source>
</evidence>
<protein>
    <submittedName>
        <fullName evidence="1">Uncharacterized protein</fullName>
    </submittedName>
</protein>
<proteinExistence type="predicted"/>
<sequence length="19" mass="2105">MLSTELQTETSPSKPNLTK</sequence>